<dbReference type="Proteomes" id="UP000267934">
    <property type="component" value="Segment"/>
</dbReference>
<dbReference type="KEGG" id="vg:55819087"/>
<accession>A0A3G1QTM9</accession>
<sequence length="110" mass="12252">MTEPNLVFAKGQTFSFVMKIPDSVEAGFFKGYLPKAQLRKYKSNQSNGLIANLNCFWADPKTTKMLTLYDNATENWPVGLAELDVLFQSAEGSLIRSTTVTVQIVRGITQ</sequence>
<evidence type="ECO:0000313" key="2">
    <source>
        <dbReference type="Proteomes" id="UP000267934"/>
    </source>
</evidence>
<organism evidence="1 2">
    <name type="scientific">Erwinia phage phiEaP8</name>
    <dbReference type="NCBI Taxonomy" id="2178928"/>
    <lineage>
        <taxon>Viruses</taxon>
        <taxon>Duplodnaviria</taxon>
        <taxon>Heunggongvirae</taxon>
        <taxon>Uroviricota</taxon>
        <taxon>Caudoviricetes</taxon>
        <taxon>Schitoviridae</taxon>
        <taxon>Erskinevirinae</taxon>
        <taxon>Yonginvirus</taxon>
        <taxon>Yonginvirus EaP8</taxon>
    </lineage>
</organism>
<protein>
    <submittedName>
        <fullName evidence="1">Uncharacterized protein</fullName>
    </submittedName>
</protein>
<keyword evidence="2" id="KW-1185">Reference proteome</keyword>
<proteinExistence type="predicted"/>
<dbReference type="RefSeq" id="YP_009889587.1">
    <property type="nucleotide sequence ID" value="NC_049510.1"/>
</dbReference>
<name>A0A3G1QTM9_9CAUD</name>
<reference evidence="1 2" key="1">
    <citation type="journal article" date="2018" name="Plant Pathol. J.">
        <title>Characterization of the Lytic Bacteriophage phiEaP-8 Effective against Both Erwinia amylovora and Erwinia pyrifoliae Causing Severe Diseases in Apple and Pear.</title>
        <authorList>
            <person name="Park J."/>
            <person name="Lee G.M."/>
            <person name="Kim D."/>
            <person name="Park D.H."/>
            <person name="Oh C.S."/>
        </authorList>
    </citation>
    <scope>NUCLEOTIDE SEQUENCE [LARGE SCALE GENOMIC DNA]</scope>
</reference>
<dbReference type="EMBL" id="MH160392">
    <property type="protein sequence ID" value="AWN06223.1"/>
    <property type="molecule type" value="Genomic_DNA"/>
</dbReference>
<evidence type="ECO:0000313" key="1">
    <source>
        <dbReference type="EMBL" id="AWN06223.1"/>
    </source>
</evidence>
<dbReference type="GeneID" id="55819087"/>